<dbReference type="Proteomes" id="UP000094609">
    <property type="component" value="Chromosome"/>
</dbReference>
<comment type="similarity">
    <text evidence="1">Belongs to the 'phage' integrase family.</text>
</comment>
<organism evidence="5 6">
    <name type="scientific">Sulfurospirillum halorespirans DSM 13726</name>
    <dbReference type="NCBI Taxonomy" id="1193502"/>
    <lineage>
        <taxon>Bacteria</taxon>
        <taxon>Pseudomonadati</taxon>
        <taxon>Campylobacterota</taxon>
        <taxon>Epsilonproteobacteria</taxon>
        <taxon>Campylobacterales</taxon>
        <taxon>Sulfurospirillaceae</taxon>
        <taxon>Sulfurospirillum</taxon>
    </lineage>
</organism>
<dbReference type="InterPro" id="IPR050808">
    <property type="entry name" value="Phage_Integrase"/>
</dbReference>
<dbReference type="InterPro" id="IPR011010">
    <property type="entry name" value="DNA_brk_join_enz"/>
</dbReference>
<reference evidence="6" key="1">
    <citation type="submission" date="2016-08" db="EMBL/GenBank/DDBJ databases">
        <title>Complete genome sequence of the organohalide-respiring Epsilonproteobacterium Sulfurospirillum halorespirans.</title>
        <authorList>
            <person name="Goris T."/>
            <person name="Zimmermann J."/>
            <person name="Schenz B."/>
            <person name="Lemos M."/>
            <person name="Hackermueller J."/>
            <person name="Diekert G."/>
        </authorList>
    </citation>
    <scope>NUCLEOTIDE SEQUENCE [LARGE SCALE GENOMIC DNA]</scope>
    <source>
        <strain>DSM 13726</strain>
        <strain evidence="6">PCE-M2</strain>
    </source>
</reference>
<feature type="domain" description="Tyr recombinase" evidence="4">
    <location>
        <begin position="258"/>
        <end position="435"/>
    </location>
</feature>
<evidence type="ECO:0000256" key="2">
    <source>
        <dbReference type="ARBA" id="ARBA00022908"/>
    </source>
</evidence>
<evidence type="ECO:0000313" key="6">
    <source>
        <dbReference type="Proteomes" id="UP000094609"/>
    </source>
</evidence>
<keyword evidence="2" id="KW-0229">DNA integration</keyword>
<keyword evidence="3" id="KW-0233">DNA recombination</keyword>
<gene>
    <name evidence="5" type="ORF">SHALO_0023</name>
</gene>
<evidence type="ECO:0000256" key="3">
    <source>
        <dbReference type="ARBA" id="ARBA00023172"/>
    </source>
</evidence>
<name>A0A1D7TFQ8_9BACT</name>
<evidence type="ECO:0000259" key="4">
    <source>
        <dbReference type="PROSITE" id="PS51898"/>
    </source>
</evidence>
<dbReference type="GO" id="GO:0006310">
    <property type="term" value="P:DNA recombination"/>
    <property type="evidence" value="ECO:0007669"/>
    <property type="project" value="UniProtKB-KW"/>
</dbReference>
<evidence type="ECO:0000256" key="1">
    <source>
        <dbReference type="ARBA" id="ARBA00008857"/>
    </source>
</evidence>
<dbReference type="AlphaFoldDB" id="A0A1D7TFQ8"/>
<protein>
    <recommendedName>
        <fullName evidence="4">Tyr recombinase domain-containing protein</fullName>
    </recommendedName>
</protein>
<evidence type="ECO:0000313" key="5">
    <source>
        <dbReference type="EMBL" id="AOO63826.1"/>
    </source>
</evidence>
<dbReference type="GO" id="GO:0003677">
    <property type="term" value="F:DNA binding"/>
    <property type="evidence" value="ECO:0007669"/>
    <property type="project" value="InterPro"/>
</dbReference>
<proteinExistence type="inferred from homology"/>
<dbReference type="PROSITE" id="PS51898">
    <property type="entry name" value="TYR_RECOMBINASE"/>
    <property type="match status" value="1"/>
</dbReference>
<dbReference type="KEGG" id="shal:SHALO_0023"/>
<sequence>MKKDEKMTKKIDKNSIEYLQKIQEDIQEKINKIHEENGEFDEEFYESGLTKSQRGILKETMTFATKKEEQEYYEWRWKDEIENDKRIEELEKRKENEIFEIVKILEKKLDNSPKIDEEINKIKNNVLINLDRYYSEYIDYRKNFVKVSNDSIRTSNSSFRYLKYFIKENTVFNFSFFKEIQKKFQELPANFFKYEKYYKKDFEEVLKLKDIENYEVLNTKTINNHMSNYSKFFDYLIYEEVLTENPLKNIKSLKEEESEKIEYSQEDIDKIFNSKMEKVYLNMCKFTIYTGLRLEEVLSVKKEDIHDNLIHVTTLDDTTNKKHQRIIPVHKNIQNLIEYQKKHRKYKYLFFDYEKKNEVKNAGKRVNNRLKKIVNDKDKSFHSFRKNFSQEIELNTNSDEKTKKYLMGHSFKNDVTHTVYNKNKINIEKLRDCINQITFIF</sequence>
<dbReference type="PANTHER" id="PTHR30629">
    <property type="entry name" value="PROPHAGE INTEGRASE"/>
    <property type="match status" value="1"/>
</dbReference>
<dbReference type="Gene3D" id="1.10.443.10">
    <property type="entry name" value="Intergrase catalytic core"/>
    <property type="match status" value="1"/>
</dbReference>
<keyword evidence="6" id="KW-1185">Reference proteome</keyword>
<dbReference type="InterPro" id="IPR002104">
    <property type="entry name" value="Integrase_catalytic"/>
</dbReference>
<dbReference type="GO" id="GO:0015074">
    <property type="term" value="P:DNA integration"/>
    <property type="evidence" value="ECO:0007669"/>
    <property type="project" value="UniProtKB-KW"/>
</dbReference>
<dbReference type="RefSeq" id="WP_084010623.1">
    <property type="nucleotide sequence ID" value="NZ_CP017111.1"/>
</dbReference>
<dbReference type="PANTHER" id="PTHR30629:SF2">
    <property type="entry name" value="PROPHAGE INTEGRASE INTS-RELATED"/>
    <property type="match status" value="1"/>
</dbReference>
<accession>A0A1D7TFQ8</accession>
<dbReference type="EMBL" id="CP017111">
    <property type="protein sequence ID" value="AOO63826.1"/>
    <property type="molecule type" value="Genomic_DNA"/>
</dbReference>
<dbReference type="InterPro" id="IPR013762">
    <property type="entry name" value="Integrase-like_cat_sf"/>
</dbReference>
<dbReference type="STRING" id="1193502.SHALO_0023"/>
<dbReference type="Pfam" id="PF00589">
    <property type="entry name" value="Phage_integrase"/>
    <property type="match status" value="1"/>
</dbReference>
<dbReference type="SUPFAM" id="SSF56349">
    <property type="entry name" value="DNA breaking-rejoining enzymes"/>
    <property type="match status" value="1"/>
</dbReference>